<organism evidence="1">
    <name type="scientific">freshwater metagenome</name>
    <dbReference type="NCBI Taxonomy" id="449393"/>
    <lineage>
        <taxon>unclassified sequences</taxon>
        <taxon>metagenomes</taxon>
        <taxon>ecological metagenomes</taxon>
    </lineage>
</organism>
<sequence length="65" mass="8013">MTDTPDVRNDKPRKVEFYEGEVMLLRKIRRYAFALRFDVTERKGLELDELLTEYYREWEKPHGVY</sequence>
<proteinExistence type="predicted"/>
<gene>
    <name evidence="1" type="ORF">UFOPK3522_00254</name>
</gene>
<reference evidence="1" key="1">
    <citation type="submission" date="2020-05" db="EMBL/GenBank/DDBJ databases">
        <authorList>
            <person name="Chiriac C."/>
            <person name="Salcher M."/>
            <person name="Ghai R."/>
            <person name="Kavagutti S V."/>
        </authorList>
    </citation>
    <scope>NUCLEOTIDE SEQUENCE</scope>
</reference>
<accession>A0A6J5Z719</accession>
<protein>
    <submittedName>
        <fullName evidence="1">Unannotated protein</fullName>
    </submittedName>
</protein>
<dbReference type="AlphaFoldDB" id="A0A6J5Z719"/>
<name>A0A6J5Z719_9ZZZZ</name>
<dbReference type="EMBL" id="CAESAO010000011">
    <property type="protein sequence ID" value="CAB4336872.1"/>
    <property type="molecule type" value="Genomic_DNA"/>
</dbReference>
<evidence type="ECO:0000313" key="1">
    <source>
        <dbReference type="EMBL" id="CAB4336872.1"/>
    </source>
</evidence>